<dbReference type="SMART" id="SM00869">
    <property type="entry name" value="Autotransporter"/>
    <property type="match status" value="1"/>
</dbReference>
<comment type="caution">
    <text evidence="2">The sequence shown here is derived from an EMBL/GenBank/DDBJ whole genome shotgun (WGS) entry which is preliminary data.</text>
</comment>
<evidence type="ECO:0000313" key="2">
    <source>
        <dbReference type="EMBL" id="NMK39088.1"/>
    </source>
</evidence>
<dbReference type="Gene3D" id="2.40.128.130">
    <property type="entry name" value="Autotransporter beta-domain"/>
    <property type="match status" value="1"/>
</dbReference>
<dbReference type="InterPro" id="IPR036709">
    <property type="entry name" value="Autotransporte_beta_dom_sf"/>
</dbReference>
<feature type="domain" description="Autotransporter" evidence="1">
    <location>
        <begin position="2718"/>
        <end position="2986"/>
    </location>
</feature>
<accession>A0A848ER17</accession>
<protein>
    <submittedName>
        <fullName evidence="2">Autotransporter domain-containing protein</fullName>
    </submittedName>
</protein>
<proteinExistence type="predicted"/>
<dbReference type="EMBL" id="JABBJH010000008">
    <property type="protein sequence ID" value="NMK39088.1"/>
    <property type="molecule type" value="Genomic_DNA"/>
</dbReference>
<dbReference type="Gene3D" id="2.160.20.20">
    <property type="match status" value="1"/>
</dbReference>
<dbReference type="RefSeq" id="WP_169013544.1">
    <property type="nucleotide sequence ID" value="NZ_JABBJH010000008.1"/>
</dbReference>
<dbReference type="Pfam" id="PF03797">
    <property type="entry name" value="Autotransporter"/>
    <property type="match status" value="1"/>
</dbReference>
<evidence type="ECO:0000313" key="3">
    <source>
        <dbReference type="Proteomes" id="UP000536773"/>
    </source>
</evidence>
<organism evidence="2 3">
    <name type="scientific">Megasphaera elsdenii</name>
    <dbReference type="NCBI Taxonomy" id="907"/>
    <lineage>
        <taxon>Bacteria</taxon>
        <taxon>Bacillati</taxon>
        <taxon>Bacillota</taxon>
        <taxon>Negativicutes</taxon>
        <taxon>Veillonellales</taxon>
        <taxon>Veillonellaceae</taxon>
        <taxon>Megasphaera</taxon>
    </lineage>
</organism>
<dbReference type="PROSITE" id="PS51208">
    <property type="entry name" value="AUTOTRANSPORTER"/>
    <property type="match status" value="1"/>
</dbReference>
<dbReference type="SUPFAM" id="SSF103515">
    <property type="entry name" value="Autotransporter"/>
    <property type="match status" value="1"/>
</dbReference>
<dbReference type="Proteomes" id="UP000536773">
    <property type="component" value="Unassembled WGS sequence"/>
</dbReference>
<dbReference type="InterPro" id="IPR005546">
    <property type="entry name" value="Autotransporte_beta"/>
</dbReference>
<reference evidence="2 3" key="1">
    <citation type="submission" date="2020-04" db="EMBL/GenBank/DDBJ databases">
        <authorList>
            <person name="Hitch T.C.A."/>
            <person name="Wylensek D."/>
            <person name="Clavel T."/>
        </authorList>
    </citation>
    <scope>NUCLEOTIDE SEQUENCE [LARGE SCALE GENOMIC DNA]</scope>
    <source>
        <strain evidence="2 3">WCA-386-APC-2A</strain>
    </source>
</reference>
<evidence type="ECO:0000259" key="1">
    <source>
        <dbReference type="PROSITE" id="PS51208"/>
    </source>
</evidence>
<gene>
    <name evidence="2" type="ORF">HG933_06815</name>
</gene>
<sequence>MKTNNKSAALLVVAALTTGLFFINTENVFARESVSRKGKTWNEEEMAAVAGTGSSMTYTDTNGYISSTGLKMVDNKGKTVNDRFSASAVAIGGTLNVEGKSRVTLQSSILDKGKIHIGKSSTVTTYDDVEVYGKKWNWTGYKIKDSYTGYTYHTLSSKDGAYNGYLQSDGVLNSHGIALVAGGTAVINKGTIKPFNNIFIDMNDENGNQVESISPAVMAENQGNLKAVNTRFDGLVHGNNKSKFTLTNTNAKGLYLEDRSSASLKGGRVYAISGYDSQEAINNSNNYSTFVFGNSSLTANATTFDNALSVDGKSSVRLDNSNIKKAIMITDGSSVTMNNGRAVLNGISAAGSEYDNKVQTDGTVAIGVGADSHLTLIGKANIQVRSANGNPAGIYNGGSISIAKDAVLQSDGIIQVDDLDDFMDVADTHASGQFTSQGSVISNGLLVQNGAQASLNGKETIINKNIRDSVAVAAKHKDASVTIKNGVVNGDVTAVDSGHVILNNTKVQGDSLYAQGTGSSIVLDGDTNYRYTGIQSLSATDSGKIYIKGGILDGDSLRTMTSNSEDKGIVLDDKGQITTKTGEIFAHGIDTTTSQTVRESKDAGDVTNRKIDFRGGSVIFTDNKYTDNYVASTAGKLGPNTKVTLTGKRIEGNVKDVSEMAETPDVLLDGVMANSQGTSLVIGTAADASHIAVESGIAITNETKFIKNRFRASSLNLRQGENAPGIIITNGESVSLGGSYEGSLLHVGDEDNYQHARFVVGTAQKFSDENNSTSGWLYIGDSTLSKGKNFYINGDIQINDGGVDIDAGNMTIDSVTANKGFLNVYAPASLKVRNGIAILGNSELLTQNGSTLDVPVLTLGDANSHDVFAYINGDITADKVTINKGAQMSVMGNARLGDVNMQDTSGLLEFAGAAGKEIYTANSITANKKGQVQVENGIFYAPSLRKMTSKTVDGSLVLKNTGVLRTTTGQVFAKGINTSSDKKAKESTGAGSINNKKVSLAGGTVQFTDSRYGEKYLDSARKAMNGTRQTWYTMSGKYVDGKAIDVSKAANNSKVLRDKVTVNSGKQNLVVGYSSKEGRNFTDSGLAIDKKKANFVANGFRASKLNLGKYSKGLVITNGRYITLGGSMNGDLITVDNKKQAVKIAVGLSKNITKNKKEVTKGYLFIGDDAVGTNGKYVLNGDIMVNKGSALQAVSGNIQGNSVTANNGMVTVNNKASLNVKNFWEYNGADLANSGLFKADSFTVKANASGKVRGSGKTVVQNLSLQDNSRLTLKDAADLQVSSFKTGKKSVLNIGDSSHVTADSLTFSNSTLQGNGGQIIGDVRLNTNSTAVLSNVTMDGNLIVDDSSSADFNGGNVYVGNTLTSQGTINTRNATVYANNVELNGAKSELNLNQGTTFGGGQVNIHNGGRLNAYGAKIDGTEIYVNPDGNDRSDSFASFTNSALTDVGIIVNGNGDANIEGGTHVLNHFMVKSGYGTISNAVVSINDGGVIGAEFNGSVWLDGRSVLKGDNLWDVTHRTWNDGHTVFTPTYGSIHLTDQARVDTQFDQVFHDGKVNEIFDYADGGYLLHGDYTKQDIEQAEKLLSDNGYTNSGKSQFVLLGHYVADDGRTDMTADEAAQIPDFLLDNVTVHADDGKLLKNMKASHLDVGSQKDVYIHNGASVFLASQAAGKVITNDSGNLPNVHVGVTGADESDATGNLMVGDWYYGKDTAYQFGDLAISSGSSVILNPGQYTFSNIENDGKMEINLGYTSNEKAKIKTHLTVPQIHVSGDQADVSMIDTILKGHVNVENCGRFYASDSQVVGDVSVGYKGNFMFNGDIQGKVDADSAQNIDISDTTISKPVSIENTEKGHFYGNVAIDDNLTLENSPVMLVDNTFLTTKDIIIKGTDGLYTDTDKGDYSCGSTVTANRISINENNPYKGEADVTMDRVKLTGDDNSVYRLYVDMGSKAAINQLNLSNGNLRVSNNAKLTINNWRNLGSDNSGGVIDNAQNQNAQILAKGGTIVGNHVNIVNTDLVAQNNNDGVPGIISHFDGSINNNRIVATGKDSRIILNGRNGSNTVFSPKVALGAANGAKIYIQGGILKADSLRKITSAPVQIQDVNQKADSKNIVLASDGIIQTLTGQLFAKGINTASDSKAKASTGAGNITNDKIDLQKGTVLFDDKRYGEKYLVSAAKTMAKFADVWFTMSGKYVDGKSISPATAMKNERVLRDKVTVNSVKKNMVVGIDTKKKSTFTENGVKIDKNNSDFVSNGFRASKLNLAAGSNGLVITGGKTLTLGGSQSGDLLTAGNKKGKWNIVVGTVKNHLGKSGKTTGKFVLGDGSVGKNAKNSIAGSILINQGSTLEQIGNTISLDTIYNRGSMVVRKVAKMNAKDVRMYSGSAFEGWGTSNIDKLTIMPESVTHFTGNMDTNVNQLIINNNEDVYFGNRLNAKTLKGDHAYIVVTNGGVISLDNMDISTGYFELQGADPDQLINAKSASVSINKNGSFNDTEIHVYPNSELTFGEDAKVYFKNGSNITAESNTDVSFGYGSEVHVEADDNKNVRNIITVPEGENTAINISDGSKLVVSNAATDGSVYDLSHVVEGSPSMWKLVYGNDTRFIEGKPVNDDLHYKFEVIPTKTMKSRFAKLMAVNTVTAALDTLDSANPVNTDYAVPLADNLTKSTKARDYIISASHVDTPVTQTVSSLNHVAGLNGLAMVRRGLYSFIGTVGDAVKDHQAENSDVWAGFLRSDEDSNGIDVGSLHDGYKLSYHGAVVGYDFRKTDSSRTGIAIAYADGDSYTKGENSTKNDMKYYAGGMYHMRDYGSSHIIFDAGYVHSSNDLSQWNVGQRITASTHGNGITAGIYWDRQYRLGSNTWSPFAGIRYMHLQNDDFTDNLGFHHQSDSLNTWKLPIGVSYEYKYRKGNWNITPRMEVGYSFAMGDKGYRDSFGFGNGLDSFDVDVAENSWFVRPSISFINKDNVTLEAYYKYEKGNDIISKNWGIQVGYKF</sequence>
<dbReference type="InterPro" id="IPR012332">
    <property type="entry name" value="Autotransporter_pectin_lyase_C"/>
</dbReference>
<name>A0A848ER17_MEGEL</name>